<evidence type="ECO:0000256" key="3">
    <source>
        <dbReference type="SAM" id="MobiDB-lite"/>
    </source>
</evidence>
<evidence type="ECO:0000256" key="2">
    <source>
        <dbReference type="ARBA" id="ARBA00023242"/>
    </source>
</evidence>
<sequence>MKEWGRNSQDPNVLHKIKEIAIKFEQRVFEKATSKEDYVAKIHQRLAQVKSKHVDPLTTHTTDRQSVLRIQPHSSNKPMIASMTSMQQRNACTQAAVHGFYQDWQTGHQSAPFWNDSQHLSQQSMSIKEPFGIPSNMFDMNNGQHAVEVSNQVANCHASQMTHFGSSSQLLHTVIDSQEKRNQFQDISRLQGSQIEGIPQSPMAATKARGVFKSFTESEGINDWHVLITQFQRMKLACLPELIKLQEKAEVPCAHAQNIEQLPKSQKARAVLRRMISFLNMTERDVMVHPKEKLIYFMKQITRFVKPIHKSNNTMSTANQVLQSSISHGQMSSLSSPLSMDPEIRCQQSSSSSAVLNSSSYKVQQMDMQTLRKQRPDPKDSIDHTHFKMKQNMEWVPSSSMNQAPLEMLLSGKSQPLPQQKDDLSMLNTTSAVSKQHFCRGQFSGNSHSLVLSSMPTEDRPLPTKASQPSSIRIDQESSFSNLGATSQPKTPVFKIDSPSTPHAPSSVSKEIEKPCQSVFIASSDTKNLAPQNSGEVSSMQDEPEVQAKEDPKQPLERLIEAVRTRSYSFYMVQSMSQEALLSSIDDISSAIEILDRLSDVDLADFPSYTSQAIECGIEVHKRVKKVRCDISSTCRDALMTLDGNDSNSEQLTGCLLNSAVNFHTKRPKIESNHDLLAEIRKINQKLVETVIEVASESVNDTATVKASTGTIVRCIYKAVALSENSKRCFASATPVASLSVKFLVPSDYPSSPPQCLEWLPKECRHVYVPITLPNNQLKEKIACEKQAGDHDPDFDERSLDGISLRSLELSVIDDFMVWLTDDQVMQYLPSGTCPSRKDGLKKNLDPPPLPKG</sequence>
<dbReference type="PANTHER" id="PTHR33137">
    <property type="entry name" value="MEDIATOR OF RNA POLYMERASE II TRANSCRIPTION SUBUNIT 15A-RELATED"/>
    <property type="match status" value="1"/>
</dbReference>
<dbReference type="InterPro" id="IPR044661">
    <property type="entry name" value="MED15a/b/c-like"/>
</dbReference>
<dbReference type="OrthoDB" id="1643751at2759"/>
<keyword evidence="2" id="KW-0539">Nucleus</keyword>
<gene>
    <name evidence="5" type="ORF">Cgig2_001403</name>
</gene>
<comment type="subcellular location">
    <subcellularLocation>
        <location evidence="1">Nucleus</location>
    </subcellularLocation>
</comment>
<accession>A0A9Q1KW97</accession>
<dbReference type="AlphaFoldDB" id="A0A9Q1KW97"/>
<name>A0A9Q1KW97_9CARY</name>
<dbReference type="InterPro" id="IPR036529">
    <property type="entry name" value="KIX_dom_sf"/>
</dbReference>
<dbReference type="EMBL" id="JAKOGI010000019">
    <property type="protein sequence ID" value="KAJ8449747.1"/>
    <property type="molecule type" value="Genomic_DNA"/>
</dbReference>
<organism evidence="5 6">
    <name type="scientific">Carnegiea gigantea</name>
    <dbReference type="NCBI Taxonomy" id="171969"/>
    <lineage>
        <taxon>Eukaryota</taxon>
        <taxon>Viridiplantae</taxon>
        <taxon>Streptophyta</taxon>
        <taxon>Embryophyta</taxon>
        <taxon>Tracheophyta</taxon>
        <taxon>Spermatophyta</taxon>
        <taxon>Magnoliopsida</taxon>
        <taxon>eudicotyledons</taxon>
        <taxon>Gunneridae</taxon>
        <taxon>Pentapetalae</taxon>
        <taxon>Caryophyllales</taxon>
        <taxon>Cactineae</taxon>
        <taxon>Cactaceae</taxon>
        <taxon>Cactoideae</taxon>
        <taxon>Echinocereeae</taxon>
        <taxon>Carnegiea</taxon>
    </lineage>
</organism>
<dbReference type="Pfam" id="PF16987">
    <property type="entry name" value="KIX_2"/>
    <property type="match status" value="1"/>
</dbReference>
<reference evidence="5" key="1">
    <citation type="submission" date="2022-04" db="EMBL/GenBank/DDBJ databases">
        <title>Carnegiea gigantea Genome sequencing and assembly v2.</title>
        <authorList>
            <person name="Copetti D."/>
            <person name="Sanderson M.J."/>
            <person name="Burquez A."/>
            <person name="Wojciechowski M.F."/>
        </authorList>
    </citation>
    <scope>NUCLEOTIDE SEQUENCE</scope>
    <source>
        <strain evidence="5">SGP5-SGP5p</strain>
        <tissue evidence="5">Aerial part</tissue>
    </source>
</reference>
<feature type="compositionally biased region" description="Polar residues" evidence="3">
    <location>
        <begin position="498"/>
        <end position="509"/>
    </location>
</feature>
<protein>
    <recommendedName>
        <fullName evidence="4">Mediator complex subunit 15 KIX domain-containing protein</fullName>
    </recommendedName>
</protein>
<feature type="compositionally biased region" description="Low complexity" evidence="3">
    <location>
        <begin position="349"/>
        <end position="358"/>
    </location>
</feature>
<dbReference type="PANTHER" id="PTHR33137:SF44">
    <property type="entry name" value="MEDIATOR COMPLEX SUBUNIT 15 KIX DOMAIN-CONTAINING PROTEIN"/>
    <property type="match status" value="1"/>
</dbReference>
<evidence type="ECO:0000313" key="5">
    <source>
        <dbReference type="EMBL" id="KAJ8449747.1"/>
    </source>
</evidence>
<dbReference type="InterPro" id="IPR036546">
    <property type="entry name" value="MED15_KIX"/>
</dbReference>
<comment type="caution">
    <text evidence="5">The sequence shown here is derived from an EMBL/GenBank/DDBJ whole genome shotgun (WGS) entry which is preliminary data.</text>
</comment>
<evidence type="ECO:0000313" key="6">
    <source>
        <dbReference type="Proteomes" id="UP001153076"/>
    </source>
</evidence>
<feature type="region of interest" description="Disordered" evidence="3">
    <location>
        <begin position="450"/>
        <end position="554"/>
    </location>
</feature>
<feature type="domain" description="Mediator complex subunit 15 KIX" evidence="4">
    <location>
        <begin position="9"/>
        <end position="52"/>
    </location>
</feature>
<feature type="compositionally biased region" description="Low complexity" evidence="3">
    <location>
        <begin position="331"/>
        <end position="341"/>
    </location>
</feature>
<dbReference type="Gene3D" id="1.10.246.20">
    <property type="entry name" value="Coactivator CBP, KIX domain"/>
    <property type="match status" value="1"/>
</dbReference>
<keyword evidence="6" id="KW-1185">Reference proteome</keyword>
<proteinExistence type="predicted"/>
<dbReference type="GO" id="GO:0003713">
    <property type="term" value="F:transcription coactivator activity"/>
    <property type="evidence" value="ECO:0007669"/>
    <property type="project" value="InterPro"/>
</dbReference>
<dbReference type="GO" id="GO:0005634">
    <property type="term" value="C:nucleus"/>
    <property type="evidence" value="ECO:0007669"/>
    <property type="project" value="UniProtKB-SubCell"/>
</dbReference>
<evidence type="ECO:0000256" key="1">
    <source>
        <dbReference type="ARBA" id="ARBA00004123"/>
    </source>
</evidence>
<dbReference type="GO" id="GO:0031490">
    <property type="term" value="F:chromatin DNA binding"/>
    <property type="evidence" value="ECO:0007669"/>
    <property type="project" value="InterPro"/>
</dbReference>
<feature type="region of interest" description="Disordered" evidence="3">
    <location>
        <begin position="326"/>
        <end position="358"/>
    </location>
</feature>
<feature type="compositionally biased region" description="Polar residues" evidence="3">
    <location>
        <begin position="520"/>
        <end position="541"/>
    </location>
</feature>
<evidence type="ECO:0000259" key="4">
    <source>
        <dbReference type="Pfam" id="PF16987"/>
    </source>
</evidence>
<feature type="compositionally biased region" description="Polar residues" evidence="3">
    <location>
        <begin position="465"/>
        <end position="490"/>
    </location>
</feature>
<dbReference type="Proteomes" id="UP001153076">
    <property type="component" value="Unassembled WGS sequence"/>
</dbReference>